<gene>
    <name evidence="7" type="ORF">ACJIZ3_022087</name>
</gene>
<accession>A0ABD3SNJ2</accession>
<dbReference type="Pfam" id="PF04145">
    <property type="entry name" value="Ctr"/>
    <property type="match status" value="2"/>
</dbReference>
<organism evidence="7 8">
    <name type="scientific">Penstemon smallii</name>
    <dbReference type="NCBI Taxonomy" id="265156"/>
    <lineage>
        <taxon>Eukaryota</taxon>
        <taxon>Viridiplantae</taxon>
        <taxon>Streptophyta</taxon>
        <taxon>Embryophyta</taxon>
        <taxon>Tracheophyta</taxon>
        <taxon>Spermatophyta</taxon>
        <taxon>Magnoliopsida</taxon>
        <taxon>eudicotyledons</taxon>
        <taxon>Gunneridae</taxon>
        <taxon>Pentapetalae</taxon>
        <taxon>asterids</taxon>
        <taxon>lamiids</taxon>
        <taxon>Lamiales</taxon>
        <taxon>Plantaginaceae</taxon>
        <taxon>Cheloneae</taxon>
        <taxon>Penstemon</taxon>
    </lineage>
</organism>
<comment type="similarity">
    <text evidence="1 6">Belongs to the copper transporter (Ctr) (TC 1.A.56) family. SLC31A subfamily.</text>
</comment>
<keyword evidence="6" id="KW-0813">Transport</keyword>
<dbReference type="EMBL" id="JBJXBP010000006">
    <property type="protein sequence ID" value="KAL3826058.1"/>
    <property type="molecule type" value="Genomic_DNA"/>
</dbReference>
<keyword evidence="3 6" id="KW-0187">Copper transport</keyword>
<evidence type="ECO:0000256" key="3">
    <source>
        <dbReference type="ARBA" id="ARBA00022796"/>
    </source>
</evidence>
<dbReference type="AlphaFoldDB" id="A0ABD3SNJ2"/>
<keyword evidence="8" id="KW-1185">Reference proteome</keyword>
<dbReference type="Proteomes" id="UP001634393">
    <property type="component" value="Unassembled WGS sequence"/>
</dbReference>
<dbReference type="InterPro" id="IPR007274">
    <property type="entry name" value="Cop_transporter"/>
</dbReference>
<feature type="transmembrane region" description="Helical" evidence="6">
    <location>
        <begin position="70"/>
        <end position="95"/>
    </location>
</feature>
<comment type="subcellular location">
    <subcellularLocation>
        <location evidence="6">Membrane</location>
        <topology evidence="6">Multi-pass membrane protein</topology>
    </subcellularLocation>
</comment>
<evidence type="ECO:0000256" key="4">
    <source>
        <dbReference type="ARBA" id="ARBA00022989"/>
    </source>
</evidence>
<evidence type="ECO:0000256" key="1">
    <source>
        <dbReference type="ARBA" id="ARBA00006921"/>
    </source>
</evidence>
<feature type="transmembrane region" description="Helical" evidence="6">
    <location>
        <begin position="101"/>
        <end position="121"/>
    </location>
</feature>
<keyword evidence="6" id="KW-0406">Ion transport</keyword>
<evidence type="ECO:0000256" key="2">
    <source>
        <dbReference type="ARBA" id="ARBA00022692"/>
    </source>
</evidence>
<name>A0ABD3SNJ2_9LAMI</name>
<comment type="caution">
    <text evidence="7">The sequence shown here is derived from an EMBL/GenBank/DDBJ whole genome shotgun (WGS) entry which is preliminary data.</text>
</comment>
<keyword evidence="2 6" id="KW-0812">Transmembrane</keyword>
<proteinExistence type="inferred from homology"/>
<dbReference type="PANTHER" id="PTHR12483">
    <property type="entry name" value="SOLUTE CARRIER FAMILY 31 COPPER TRANSPORTERS"/>
    <property type="match status" value="1"/>
</dbReference>
<sequence length="128" mass="13816">MSAAPPPPGAAHSHHKQYFYWGKESQFLFSGWPDNNSGMYALALILVFFLAILVEFLSNLNLVKPGSNRVATVFFQAGIHAIRAGFAYIVILAVASYNGGVFIAAVLGHAVGYVIFGSRLAKKDLDKA</sequence>
<dbReference type="GO" id="GO:0005375">
    <property type="term" value="F:copper ion transmembrane transporter activity"/>
    <property type="evidence" value="ECO:0007669"/>
    <property type="project" value="UniProtKB-UniRule"/>
</dbReference>
<feature type="transmembrane region" description="Helical" evidence="6">
    <location>
        <begin position="38"/>
        <end position="58"/>
    </location>
</feature>
<keyword evidence="4 6" id="KW-1133">Transmembrane helix</keyword>
<keyword evidence="5 6" id="KW-0472">Membrane</keyword>
<protein>
    <recommendedName>
        <fullName evidence="6">Copper transport protein</fullName>
    </recommendedName>
</protein>
<dbReference type="PANTHER" id="PTHR12483:SF94">
    <property type="entry name" value="COPPER TRANSPORTER 4"/>
    <property type="match status" value="1"/>
</dbReference>
<evidence type="ECO:0000256" key="6">
    <source>
        <dbReference type="RuleBase" id="RU367022"/>
    </source>
</evidence>
<evidence type="ECO:0000256" key="5">
    <source>
        <dbReference type="ARBA" id="ARBA00023136"/>
    </source>
</evidence>
<evidence type="ECO:0000313" key="7">
    <source>
        <dbReference type="EMBL" id="KAL3826058.1"/>
    </source>
</evidence>
<keyword evidence="6" id="KW-0186">Copper</keyword>
<dbReference type="GO" id="GO:0016020">
    <property type="term" value="C:membrane"/>
    <property type="evidence" value="ECO:0007669"/>
    <property type="project" value="UniProtKB-SubCell"/>
</dbReference>
<evidence type="ECO:0000313" key="8">
    <source>
        <dbReference type="Proteomes" id="UP001634393"/>
    </source>
</evidence>
<reference evidence="7 8" key="1">
    <citation type="submission" date="2024-12" db="EMBL/GenBank/DDBJ databases">
        <title>The unique morphological basis and parallel evolutionary history of personate flowers in Penstemon.</title>
        <authorList>
            <person name="Depatie T.H."/>
            <person name="Wessinger C.A."/>
        </authorList>
    </citation>
    <scope>NUCLEOTIDE SEQUENCE [LARGE SCALE GENOMIC DNA]</scope>
    <source>
        <strain evidence="7">WTNN_2</strain>
        <tissue evidence="7">Leaf</tissue>
    </source>
</reference>